<sequence>MEISVSDRRPTLCRHGTEARPVPAERLFFSTSKSKLQASRVLPSAASPRRARRAPSLSLLLIPCGLFLCLASAGANDVLGQRMSSEIEIPPASELCALKGIDLSTGVLTSFSQDTLEYEVEFETQQAELIVVPRFECSEGIATHLFPAVSVNSHAADPRGALGVTLPVPAARRFDVRVQIRNPSFSPTLVEYVIHVDQASAVKEPTLRSFAARDSQGNLLPVTPLFSDSNEAFVLAARADDAYVRLEATCDPDSALYVNGQRVVLSSAVTISRDEQQPSSLTTVQCRHASVHEAAAQQRSFFFETLWTRTNLVPPSKLIVHSNGKACQVILEEDSRILCENSSGLTSLFAIFPPSMYYKVTSAADQAFVVPLVNGGWTPRFPLRIDLQIVARAGAQEKTWKLDFANVFVPSHGPSLMSGVREFSAVCLLLSLLFIAGLLFLALLTGQGGAAKFSEVPLTALTFFQASFFLHLLQEGPQSLQSSATLLRWTALFLPLPYTAETNVELAAGCLIASAALLVLASLLRAFFAAAVLQREAEALPHSLKFGNAESRLLHAVACPVAAAAAMLVAEPDSPMLLRFMGVLALAFLTTYWLAVFTFVRGLVASGRVTWVWSYPFLDGSDDSAGAWCDTRSDQILTEPVNWTVWVQAPTGTWAAPAAQIEPVTVCSGAKSLHAGLQKHMGGVWYLRSDGPTGTAAVDVQVLQPKAGPALLPCMHELPVGIARSEWLDCLFTVENLTRFIRHLRRCEREEAAECATGKSHFPSSHAVLPLTVKQCQLTGPITGGRFALFFELRTPCARIGDGVVRSLCGALLGFAVSRNSVFASLASATATSLTLVALVAFVWTLYIYFDRPFHRLEENACFPVLFAILGLTAAMTASPLWLRASFLPCLLEYISAAALLGLALFTAFLAVCLLLGIFWPAMQDIRFLPRLCNSSLLLTDRARHFLVSAPAYNRFGARNVVLECVAGAGRGASGLVRHVPPAPDGYAQMELSVDEFGAVCSTGEWTRPRACICLDSSGAVLGFRSLTLYERDDAREVVGRFINDEPGLAEAYPELFPILVEEIESEKNGGEVVTILVRRPGCGGSGKSRRSGSATDNANWIDREAWDSAWVSTPPQIQLPGAQPLLRKRETELVPRNTQQLCPNPLSNRVRRAMC</sequence>
<feature type="transmembrane region" description="Helical" evidence="1">
    <location>
        <begin position="861"/>
        <end position="882"/>
    </location>
</feature>
<dbReference type="VEuPathDB" id="ToxoDB:BESB_004760"/>
<keyword evidence="1" id="KW-0472">Membrane</keyword>
<name>A0A2A9MJI7_BESBE</name>
<dbReference type="OrthoDB" id="396760at2759"/>
<dbReference type="RefSeq" id="XP_029222144.1">
    <property type="nucleotide sequence ID" value="XM_029359231.1"/>
</dbReference>
<keyword evidence="3" id="KW-1185">Reference proteome</keyword>
<evidence type="ECO:0000256" key="1">
    <source>
        <dbReference type="SAM" id="Phobius"/>
    </source>
</evidence>
<feature type="transmembrane region" description="Helical" evidence="1">
    <location>
        <begin position="57"/>
        <end position="75"/>
    </location>
</feature>
<protein>
    <recommendedName>
        <fullName evidence="4">Transmembrane protein</fullName>
    </recommendedName>
</protein>
<proteinExistence type="predicted"/>
<dbReference type="GeneID" id="40305539"/>
<dbReference type="Proteomes" id="UP000224006">
    <property type="component" value="Chromosome I"/>
</dbReference>
<evidence type="ECO:0008006" key="4">
    <source>
        <dbReference type="Google" id="ProtNLM"/>
    </source>
</evidence>
<feature type="transmembrane region" description="Helical" evidence="1">
    <location>
        <begin position="823"/>
        <end position="849"/>
    </location>
</feature>
<dbReference type="KEGG" id="bbes:BESB_004760"/>
<accession>A0A2A9MJI7</accession>
<feature type="transmembrane region" description="Helical" evidence="1">
    <location>
        <begin position="894"/>
        <end position="922"/>
    </location>
</feature>
<organism evidence="2 3">
    <name type="scientific">Besnoitia besnoiti</name>
    <name type="common">Apicomplexan protozoan</name>
    <dbReference type="NCBI Taxonomy" id="94643"/>
    <lineage>
        <taxon>Eukaryota</taxon>
        <taxon>Sar</taxon>
        <taxon>Alveolata</taxon>
        <taxon>Apicomplexa</taxon>
        <taxon>Conoidasida</taxon>
        <taxon>Coccidia</taxon>
        <taxon>Eucoccidiorida</taxon>
        <taxon>Eimeriorina</taxon>
        <taxon>Sarcocystidae</taxon>
        <taxon>Besnoitia</taxon>
    </lineage>
</organism>
<dbReference type="AlphaFoldDB" id="A0A2A9MJI7"/>
<gene>
    <name evidence="2" type="ORF">BESB_004760</name>
</gene>
<keyword evidence="1" id="KW-1133">Transmembrane helix</keyword>
<reference evidence="2 3" key="1">
    <citation type="submission" date="2017-09" db="EMBL/GenBank/DDBJ databases">
        <title>Genome sequencing of Besnoitia besnoiti strain Bb-Ger1.</title>
        <authorList>
            <person name="Schares G."/>
            <person name="Venepally P."/>
            <person name="Lorenzi H.A."/>
        </authorList>
    </citation>
    <scope>NUCLEOTIDE SEQUENCE [LARGE SCALE GENOMIC DNA]</scope>
    <source>
        <strain evidence="2 3">Bb-Ger1</strain>
    </source>
</reference>
<evidence type="ECO:0000313" key="2">
    <source>
        <dbReference type="EMBL" id="PFH38135.1"/>
    </source>
</evidence>
<feature type="transmembrane region" description="Helical" evidence="1">
    <location>
        <begin position="506"/>
        <end position="533"/>
    </location>
</feature>
<evidence type="ECO:0000313" key="3">
    <source>
        <dbReference type="Proteomes" id="UP000224006"/>
    </source>
</evidence>
<dbReference type="EMBL" id="NWUJ01000001">
    <property type="protein sequence ID" value="PFH38135.1"/>
    <property type="molecule type" value="Genomic_DNA"/>
</dbReference>
<comment type="caution">
    <text evidence="2">The sequence shown here is derived from an EMBL/GenBank/DDBJ whole genome shotgun (WGS) entry which is preliminary data.</text>
</comment>
<feature type="transmembrane region" description="Helical" evidence="1">
    <location>
        <begin position="576"/>
        <end position="600"/>
    </location>
</feature>
<feature type="transmembrane region" description="Helical" evidence="1">
    <location>
        <begin position="423"/>
        <end position="444"/>
    </location>
</feature>
<feature type="transmembrane region" description="Helical" evidence="1">
    <location>
        <begin position="553"/>
        <end position="570"/>
    </location>
</feature>
<keyword evidence="1" id="KW-0812">Transmembrane</keyword>